<dbReference type="PANTHER" id="PTHR35617:SF3">
    <property type="entry name" value="CORE-BINDING (CB) DOMAIN-CONTAINING PROTEIN"/>
    <property type="match status" value="1"/>
</dbReference>
<dbReference type="EMBL" id="VSRR010013468">
    <property type="protein sequence ID" value="MPC55824.1"/>
    <property type="molecule type" value="Genomic_DNA"/>
</dbReference>
<name>A0A5B7GGZ8_PORTR</name>
<dbReference type="PANTHER" id="PTHR35617">
    <property type="entry name" value="PHAGE_INTEGRASE DOMAIN-CONTAINING PROTEIN"/>
    <property type="match status" value="1"/>
</dbReference>
<gene>
    <name evidence="2" type="ORF">E2C01_049769</name>
</gene>
<dbReference type="AlphaFoldDB" id="A0A5B7GGZ8"/>
<keyword evidence="3" id="KW-1185">Reference proteome</keyword>
<evidence type="ECO:0000313" key="3">
    <source>
        <dbReference type="Proteomes" id="UP000324222"/>
    </source>
</evidence>
<evidence type="ECO:0000256" key="1">
    <source>
        <dbReference type="SAM" id="MobiDB-lite"/>
    </source>
</evidence>
<reference evidence="2 3" key="1">
    <citation type="submission" date="2019-05" db="EMBL/GenBank/DDBJ databases">
        <title>Another draft genome of Portunus trituberculatus and its Hox gene families provides insights of decapod evolution.</title>
        <authorList>
            <person name="Jeong J.-H."/>
            <person name="Song I."/>
            <person name="Kim S."/>
            <person name="Choi T."/>
            <person name="Kim D."/>
            <person name="Ryu S."/>
            <person name="Kim W."/>
        </authorList>
    </citation>
    <scope>NUCLEOTIDE SEQUENCE [LARGE SCALE GENOMIC DNA]</scope>
    <source>
        <tissue evidence="2">Muscle</tissue>
    </source>
</reference>
<accession>A0A5B7GGZ8</accession>
<dbReference type="SUPFAM" id="SSF56349">
    <property type="entry name" value="DNA breaking-rejoining enzymes"/>
    <property type="match status" value="1"/>
</dbReference>
<sequence>MEVTPRSSGFPGETGSRRLGTLSIPSVVPEETLKGNVGPNLMAGDESQSNFTIPALTEYVGDSERDRLLCPVRAIREYLRQTKNYCPRCSCLFVMVSEPRCMVHPHTISHRICQVIQRAHGDVSEEDMCLVWVKVHGVRAVVTSALFKKIQSIPAILWIGIWKSMSTFASFYLRDITHQYLDTFSLGPVVSPLRDTPSPEEIISEIFGFNYRMAFTYIRGSQPFTR</sequence>
<feature type="region of interest" description="Disordered" evidence="1">
    <location>
        <begin position="1"/>
        <end position="23"/>
    </location>
</feature>
<dbReference type="GO" id="GO:0003677">
    <property type="term" value="F:DNA binding"/>
    <property type="evidence" value="ECO:0007669"/>
    <property type="project" value="InterPro"/>
</dbReference>
<protein>
    <submittedName>
        <fullName evidence="2">Uncharacterized protein</fullName>
    </submittedName>
</protein>
<proteinExistence type="predicted"/>
<organism evidence="2 3">
    <name type="scientific">Portunus trituberculatus</name>
    <name type="common">Swimming crab</name>
    <name type="synonym">Neptunus trituberculatus</name>
    <dbReference type="NCBI Taxonomy" id="210409"/>
    <lineage>
        <taxon>Eukaryota</taxon>
        <taxon>Metazoa</taxon>
        <taxon>Ecdysozoa</taxon>
        <taxon>Arthropoda</taxon>
        <taxon>Crustacea</taxon>
        <taxon>Multicrustacea</taxon>
        <taxon>Malacostraca</taxon>
        <taxon>Eumalacostraca</taxon>
        <taxon>Eucarida</taxon>
        <taxon>Decapoda</taxon>
        <taxon>Pleocyemata</taxon>
        <taxon>Brachyura</taxon>
        <taxon>Eubrachyura</taxon>
        <taxon>Portunoidea</taxon>
        <taxon>Portunidae</taxon>
        <taxon>Portuninae</taxon>
        <taxon>Portunus</taxon>
    </lineage>
</organism>
<comment type="caution">
    <text evidence="2">The sequence shown here is derived from an EMBL/GenBank/DDBJ whole genome shotgun (WGS) entry which is preliminary data.</text>
</comment>
<dbReference type="InterPro" id="IPR011010">
    <property type="entry name" value="DNA_brk_join_enz"/>
</dbReference>
<dbReference type="Proteomes" id="UP000324222">
    <property type="component" value="Unassembled WGS sequence"/>
</dbReference>
<evidence type="ECO:0000313" key="2">
    <source>
        <dbReference type="EMBL" id="MPC55824.1"/>
    </source>
</evidence>